<dbReference type="AlphaFoldDB" id="A0AA86SZ07"/>
<organism evidence="1 2">
    <name type="scientific">Sphenostylis stenocarpa</name>
    <dbReference type="NCBI Taxonomy" id="92480"/>
    <lineage>
        <taxon>Eukaryota</taxon>
        <taxon>Viridiplantae</taxon>
        <taxon>Streptophyta</taxon>
        <taxon>Embryophyta</taxon>
        <taxon>Tracheophyta</taxon>
        <taxon>Spermatophyta</taxon>
        <taxon>Magnoliopsida</taxon>
        <taxon>eudicotyledons</taxon>
        <taxon>Gunneridae</taxon>
        <taxon>Pentapetalae</taxon>
        <taxon>rosids</taxon>
        <taxon>fabids</taxon>
        <taxon>Fabales</taxon>
        <taxon>Fabaceae</taxon>
        <taxon>Papilionoideae</taxon>
        <taxon>50 kb inversion clade</taxon>
        <taxon>NPAAA clade</taxon>
        <taxon>indigoferoid/millettioid clade</taxon>
        <taxon>Phaseoleae</taxon>
        <taxon>Sphenostylis</taxon>
    </lineage>
</organism>
<dbReference type="Gramene" id="rna-AYBTSS11_LOCUS23143">
    <property type="protein sequence ID" value="CAJ1971145.1"/>
    <property type="gene ID" value="gene-AYBTSS11_LOCUS23143"/>
</dbReference>
<gene>
    <name evidence="1" type="ORF">AYBTSS11_LOCUS23143</name>
</gene>
<protein>
    <submittedName>
        <fullName evidence="1">Uncharacterized protein</fullName>
    </submittedName>
</protein>
<sequence length="93" mass="11002">MELKNLSSFFVENSKEPKWLVSQNNRDFWALGSIACKRDVVQRMRHNEWDGVRVKQKNVIKRAEAQSKMLSKYQIGFKDYYEAGEKHEKFTGS</sequence>
<keyword evidence="2" id="KW-1185">Reference proteome</keyword>
<evidence type="ECO:0000313" key="2">
    <source>
        <dbReference type="Proteomes" id="UP001189624"/>
    </source>
</evidence>
<proteinExistence type="predicted"/>
<evidence type="ECO:0000313" key="1">
    <source>
        <dbReference type="EMBL" id="CAJ1971145.1"/>
    </source>
</evidence>
<dbReference type="EMBL" id="OY731405">
    <property type="protein sequence ID" value="CAJ1971145.1"/>
    <property type="molecule type" value="Genomic_DNA"/>
</dbReference>
<name>A0AA86SZ07_9FABA</name>
<accession>A0AA86SZ07</accession>
<dbReference type="Proteomes" id="UP001189624">
    <property type="component" value="Chromosome 8"/>
</dbReference>
<reference evidence="1" key="1">
    <citation type="submission" date="2023-10" db="EMBL/GenBank/DDBJ databases">
        <authorList>
            <person name="Domelevo Entfellner J.-B."/>
        </authorList>
    </citation>
    <scope>NUCLEOTIDE SEQUENCE</scope>
</reference>